<dbReference type="EMBL" id="JAZDWU010000007">
    <property type="protein sequence ID" value="KAK9996035.1"/>
    <property type="molecule type" value="Genomic_DNA"/>
</dbReference>
<protein>
    <submittedName>
        <fullName evidence="1">Uncharacterized protein</fullName>
    </submittedName>
</protein>
<proteinExistence type="predicted"/>
<sequence length="82" mass="9017">MPYSTGCFNGGGQIKPELGKIPKNISVAEPSNEQKHNEDIENDVEIIEGKADLWTPLKHLVEAANRTKSSKSNSQGFNDFES</sequence>
<keyword evidence="2" id="KW-1185">Reference proteome</keyword>
<evidence type="ECO:0000313" key="2">
    <source>
        <dbReference type="Proteomes" id="UP001459277"/>
    </source>
</evidence>
<gene>
    <name evidence="1" type="ORF">SO802_020721</name>
</gene>
<name>A0AAW2CCN0_9ROSI</name>
<accession>A0AAW2CCN0</accession>
<evidence type="ECO:0000313" key="1">
    <source>
        <dbReference type="EMBL" id="KAK9996035.1"/>
    </source>
</evidence>
<dbReference type="AlphaFoldDB" id="A0AAW2CCN0"/>
<reference evidence="1 2" key="1">
    <citation type="submission" date="2024-01" db="EMBL/GenBank/DDBJ databases">
        <title>A telomere-to-telomere, gap-free genome of sweet tea (Lithocarpus litseifolius).</title>
        <authorList>
            <person name="Zhou J."/>
        </authorList>
    </citation>
    <scope>NUCLEOTIDE SEQUENCE [LARGE SCALE GENOMIC DNA]</scope>
    <source>
        <strain evidence="1">Zhou-2022a</strain>
        <tissue evidence="1">Leaf</tissue>
    </source>
</reference>
<dbReference type="Proteomes" id="UP001459277">
    <property type="component" value="Unassembled WGS sequence"/>
</dbReference>
<comment type="caution">
    <text evidence="1">The sequence shown here is derived from an EMBL/GenBank/DDBJ whole genome shotgun (WGS) entry which is preliminary data.</text>
</comment>
<organism evidence="1 2">
    <name type="scientific">Lithocarpus litseifolius</name>
    <dbReference type="NCBI Taxonomy" id="425828"/>
    <lineage>
        <taxon>Eukaryota</taxon>
        <taxon>Viridiplantae</taxon>
        <taxon>Streptophyta</taxon>
        <taxon>Embryophyta</taxon>
        <taxon>Tracheophyta</taxon>
        <taxon>Spermatophyta</taxon>
        <taxon>Magnoliopsida</taxon>
        <taxon>eudicotyledons</taxon>
        <taxon>Gunneridae</taxon>
        <taxon>Pentapetalae</taxon>
        <taxon>rosids</taxon>
        <taxon>fabids</taxon>
        <taxon>Fagales</taxon>
        <taxon>Fagaceae</taxon>
        <taxon>Lithocarpus</taxon>
    </lineage>
</organism>